<dbReference type="GO" id="GO:0005634">
    <property type="term" value="C:nucleus"/>
    <property type="evidence" value="ECO:0007669"/>
    <property type="project" value="UniProtKB-SubCell"/>
</dbReference>
<feature type="compositionally biased region" description="Basic and acidic residues" evidence="6">
    <location>
        <begin position="136"/>
        <end position="147"/>
    </location>
</feature>
<keyword evidence="2" id="KW-0805">Transcription regulation</keyword>
<dbReference type="InterPro" id="IPR026780">
    <property type="entry name" value="PNRC1/2"/>
</dbReference>
<feature type="compositionally biased region" description="Polar residues" evidence="6">
    <location>
        <begin position="86"/>
        <end position="100"/>
    </location>
</feature>
<keyword evidence="8" id="KW-1185">Reference proteome</keyword>
<feature type="compositionally biased region" description="Basic residues" evidence="6">
    <location>
        <begin position="71"/>
        <end position="82"/>
    </location>
</feature>
<feature type="compositionally biased region" description="Pro residues" evidence="6">
    <location>
        <begin position="250"/>
        <end position="260"/>
    </location>
</feature>
<comment type="caution">
    <text evidence="7">The sequence shown here is derived from an EMBL/GenBank/DDBJ whole genome shotgun (WGS) entry which is preliminary data.</text>
</comment>
<keyword evidence="3" id="KW-0010">Activator</keyword>
<protein>
    <submittedName>
        <fullName evidence="7">Proline-rich nuclear receptor coactivator 1-like</fullName>
    </submittedName>
</protein>
<evidence type="ECO:0000256" key="4">
    <source>
        <dbReference type="ARBA" id="ARBA00023163"/>
    </source>
</evidence>
<dbReference type="InterPro" id="IPR028322">
    <property type="entry name" value="PNRC-like_rgn"/>
</dbReference>
<reference evidence="7" key="1">
    <citation type="submission" date="2022-02" db="EMBL/GenBank/DDBJ databases">
        <title>Atlantic sturgeon de novo genome assembly.</title>
        <authorList>
            <person name="Stock M."/>
            <person name="Klopp C."/>
            <person name="Guiguen Y."/>
            <person name="Cabau C."/>
            <person name="Parinello H."/>
            <person name="Santidrian Yebra-Pimentel E."/>
            <person name="Kuhl H."/>
            <person name="Dirks R.P."/>
            <person name="Guessner J."/>
            <person name="Wuertz S."/>
            <person name="Du K."/>
            <person name="Schartl M."/>
        </authorList>
    </citation>
    <scope>NUCLEOTIDE SEQUENCE</scope>
    <source>
        <strain evidence="7">STURGEONOMICS-FGT-2020</strain>
        <tissue evidence="7">Whole blood</tissue>
    </source>
</reference>
<dbReference type="Pfam" id="PF15365">
    <property type="entry name" value="PNRC"/>
    <property type="match status" value="1"/>
</dbReference>
<proteinExistence type="predicted"/>
<comment type="subcellular location">
    <subcellularLocation>
        <location evidence="1">Nucleus</location>
    </subcellularLocation>
</comment>
<dbReference type="AlphaFoldDB" id="A0AAD8G9E0"/>
<sequence length="293" mass="32344">MYPPSPPLCDFQVMIGETLAHHVESELDHVENSKPPSYHHYAGANNNINKRQALLKKGGRKVRSTPAALQSRHHHHPHRIQKHPSLTRSNASRFSDINNMGTGGKSATDCGSSATSRVPASTAVTLHHQKQGAKTEVLKSKPVRTEKSPYPGGQPTHSLNKYEHPVQSLNTTKQKIKHSSPVKVSPITRNENSCRPSPASLDLYHREGIKIPLNPADYFKSVKITEAELISEEDHKDGKKNYAGAKFSEPPSPSVLPKPPSHWVGDNTQEHSNPSRALMTVHLKTLLKLHALP</sequence>
<organism evidence="7 8">
    <name type="scientific">Acipenser oxyrinchus oxyrinchus</name>
    <dbReference type="NCBI Taxonomy" id="40147"/>
    <lineage>
        <taxon>Eukaryota</taxon>
        <taxon>Metazoa</taxon>
        <taxon>Chordata</taxon>
        <taxon>Craniata</taxon>
        <taxon>Vertebrata</taxon>
        <taxon>Euteleostomi</taxon>
        <taxon>Actinopterygii</taxon>
        <taxon>Chondrostei</taxon>
        <taxon>Acipenseriformes</taxon>
        <taxon>Acipenseridae</taxon>
        <taxon>Acipenser</taxon>
    </lineage>
</organism>
<evidence type="ECO:0000256" key="6">
    <source>
        <dbReference type="SAM" id="MobiDB-lite"/>
    </source>
</evidence>
<name>A0AAD8G9E0_ACIOX</name>
<dbReference type="GO" id="GO:0016071">
    <property type="term" value="P:mRNA metabolic process"/>
    <property type="evidence" value="ECO:0007669"/>
    <property type="project" value="UniProtKB-ARBA"/>
</dbReference>
<evidence type="ECO:0000313" key="8">
    <source>
        <dbReference type="Proteomes" id="UP001230051"/>
    </source>
</evidence>
<evidence type="ECO:0000256" key="3">
    <source>
        <dbReference type="ARBA" id="ARBA00023159"/>
    </source>
</evidence>
<evidence type="ECO:0000313" key="7">
    <source>
        <dbReference type="EMBL" id="KAK1170184.1"/>
    </source>
</evidence>
<gene>
    <name evidence="7" type="primary">PNRC1</name>
    <name evidence="7" type="ORF">AOXY_G6975</name>
</gene>
<dbReference type="PANTHER" id="PTHR15405">
    <property type="entry name" value="PROLINE-RICH NUCLEAR RECEPTOR COACTIVATOR"/>
    <property type="match status" value="1"/>
</dbReference>
<keyword evidence="4" id="KW-0804">Transcription</keyword>
<evidence type="ECO:0000256" key="1">
    <source>
        <dbReference type="ARBA" id="ARBA00004123"/>
    </source>
</evidence>
<feature type="region of interest" description="Disordered" evidence="6">
    <location>
        <begin position="235"/>
        <end position="272"/>
    </location>
</feature>
<feature type="compositionally biased region" description="Polar residues" evidence="6">
    <location>
        <begin position="109"/>
        <end position="124"/>
    </location>
</feature>
<evidence type="ECO:0000256" key="5">
    <source>
        <dbReference type="ARBA" id="ARBA00023242"/>
    </source>
</evidence>
<keyword evidence="5" id="KW-0539">Nucleus</keyword>
<dbReference type="Proteomes" id="UP001230051">
    <property type="component" value="Unassembled WGS sequence"/>
</dbReference>
<dbReference type="EMBL" id="JAGXEW010000006">
    <property type="protein sequence ID" value="KAK1170184.1"/>
    <property type="molecule type" value="Genomic_DNA"/>
</dbReference>
<keyword evidence="7" id="KW-0675">Receptor</keyword>
<feature type="region of interest" description="Disordered" evidence="6">
    <location>
        <begin position="57"/>
        <end position="194"/>
    </location>
</feature>
<evidence type="ECO:0000256" key="2">
    <source>
        <dbReference type="ARBA" id="ARBA00023015"/>
    </source>
</evidence>
<accession>A0AAD8G9E0</accession>